<dbReference type="InterPro" id="IPR029044">
    <property type="entry name" value="Nucleotide-diphossugar_trans"/>
</dbReference>
<name>A0ABQ3AP50_9GAMM</name>
<dbReference type="Proteomes" id="UP000619761">
    <property type="component" value="Unassembled WGS sequence"/>
</dbReference>
<reference evidence="3" key="1">
    <citation type="journal article" date="2019" name="Int. J. Syst. Evol. Microbiol.">
        <title>The Global Catalogue of Microorganisms (GCM) 10K type strain sequencing project: providing services to taxonomists for standard genome sequencing and annotation.</title>
        <authorList>
            <consortium name="The Broad Institute Genomics Platform"/>
            <consortium name="The Broad Institute Genome Sequencing Center for Infectious Disease"/>
            <person name="Wu L."/>
            <person name="Ma J."/>
        </authorList>
    </citation>
    <scope>NUCLEOTIDE SEQUENCE [LARGE SCALE GENOMIC DNA]</scope>
    <source>
        <strain evidence="3">KCTC 32239</strain>
    </source>
</reference>
<dbReference type="RefSeq" id="WP_189415431.1">
    <property type="nucleotide sequence ID" value="NZ_BMYZ01000001.1"/>
</dbReference>
<evidence type="ECO:0000259" key="1">
    <source>
        <dbReference type="Pfam" id="PF00535"/>
    </source>
</evidence>
<keyword evidence="2" id="KW-0808">Transferase</keyword>
<accession>A0ABQ3AP50</accession>
<dbReference type="EMBL" id="BMYZ01000001">
    <property type="protein sequence ID" value="GGY62919.1"/>
    <property type="molecule type" value="Genomic_DNA"/>
</dbReference>
<dbReference type="PANTHER" id="PTHR22916">
    <property type="entry name" value="GLYCOSYLTRANSFERASE"/>
    <property type="match status" value="1"/>
</dbReference>
<comment type="caution">
    <text evidence="2">The sequence shown here is derived from an EMBL/GenBank/DDBJ whole genome shotgun (WGS) entry which is preliminary data.</text>
</comment>
<dbReference type="Gene3D" id="3.90.550.10">
    <property type="entry name" value="Spore Coat Polysaccharide Biosynthesis Protein SpsA, Chain A"/>
    <property type="match status" value="1"/>
</dbReference>
<dbReference type="SUPFAM" id="SSF53448">
    <property type="entry name" value="Nucleotide-diphospho-sugar transferases"/>
    <property type="match status" value="1"/>
</dbReference>
<sequence>MRTPPLISVIIPCFNAEKWIAKSINSILEQTYNNFEILVFNDGSQDDSLKIIKTITLKSASIKIINEPCNNGIVYSLNRSIAEAQGKFIARMDADDVAHPQRLERQVKFLSENNVDLCGTWFKEFGQGAPRITRWPTSHQALEASLLFQNTICHPTIMARREVFDDFPYREEFNLAEDYDFFSRAIKKYKFNNIPEPLLNYRRHSSQATQAKKERMELITRQIRVNALQSIGVFPTEQQALVHNTIRAPQSICTLRELELIEEWLTFLLCEKKSSEFNSIVASQWIRACIRAAPLGGEMRKKYFSSHLLTWIKPSSLMNFDVFALSVLKLNYNSEAFKILRRMGLSA</sequence>
<dbReference type="InterPro" id="IPR001173">
    <property type="entry name" value="Glyco_trans_2-like"/>
</dbReference>
<feature type="domain" description="Glycosyltransferase 2-like" evidence="1">
    <location>
        <begin position="8"/>
        <end position="165"/>
    </location>
</feature>
<keyword evidence="3" id="KW-1185">Reference proteome</keyword>
<organism evidence="2 3">
    <name type="scientific">Cellvibrio zantedeschiae</name>
    <dbReference type="NCBI Taxonomy" id="1237077"/>
    <lineage>
        <taxon>Bacteria</taxon>
        <taxon>Pseudomonadati</taxon>
        <taxon>Pseudomonadota</taxon>
        <taxon>Gammaproteobacteria</taxon>
        <taxon>Cellvibrionales</taxon>
        <taxon>Cellvibrionaceae</taxon>
        <taxon>Cellvibrio</taxon>
    </lineage>
</organism>
<proteinExistence type="predicted"/>
<dbReference type="Pfam" id="PF00535">
    <property type="entry name" value="Glycos_transf_2"/>
    <property type="match status" value="1"/>
</dbReference>
<gene>
    <name evidence="2" type="ORF">GCM10011613_03100</name>
</gene>
<protein>
    <submittedName>
        <fullName evidence="2">Glycosly transferase</fullName>
    </submittedName>
</protein>
<dbReference type="PANTHER" id="PTHR22916:SF69">
    <property type="entry name" value="BIFUNCTIONAL GLYCOSYLTRANSFERASE PGTA"/>
    <property type="match status" value="1"/>
</dbReference>
<dbReference type="GO" id="GO:0016740">
    <property type="term" value="F:transferase activity"/>
    <property type="evidence" value="ECO:0007669"/>
    <property type="project" value="UniProtKB-KW"/>
</dbReference>
<evidence type="ECO:0000313" key="2">
    <source>
        <dbReference type="EMBL" id="GGY62919.1"/>
    </source>
</evidence>
<evidence type="ECO:0000313" key="3">
    <source>
        <dbReference type="Proteomes" id="UP000619761"/>
    </source>
</evidence>